<accession>H1Y3S2</accession>
<dbReference type="PROSITE" id="PS51257">
    <property type="entry name" value="PROKAR_LIPOPROTEIN"/>
    <property type="match status" value="1"/>
</dbReference>
<dbReference type="EMBL" id="CM001403">
    <property type="protein sequence ID" value="EHQ30334.1"/>
    <property type="molecule type" value="Genomic_DNA"/>
</dbReference>
<keyword evidence="3" id="KW-1185">Reference proteome</keyword>
<reference evidence="2" key="1">
    <citation type="submission" date="2011-09" db="EMBL/GenBank/DDBJ databases">
        <title>The permanent draft genome of Mucilaginibacter paludis DSM 18603.</title>
        <authorList>
            <consortium name="US DOE Joint Genome Institute (JGI-PGF)"/>
            <person name="Lucas S."/>
            <person name="Han J."/>
            <person name="Lapidus A."/>
            <person name="Bruce D."/>
            <person name="Goodwin L."/>
            <person name="Pitluck S."/>
            <person name="Peters L."/>
            <person name="Kyrpides N."/>
            <person name="Mavromatis K."/>
            <person name="Ivanova N."/>
            <person name="Mikhailova N."/>
            <person name="Held B."/>
            <person name="Detter J.C."/>
            <person name="Tapia R."/>
            <person name="Han C."/>
            <person name="Land M."/>
            <person name="Hauser L."/>
            <person name="Markowitz V."/>
            <person name="Cheng J.-F."/>
            <person name="Hugenholtz P."/>
            <person name="Woyke T."/>
            <person name="Wu D."/>
            <person name="Tindall B."/>
            <person name="Brambilla E."/>
            <person name="Klenk H.-P."/>
            <person name="Eisen J.A."/>
        </authorList>
    </citation>
    <scope>NUCLEOTIDE SEQUENCE [LARGE SCALE GENOMIC DNA]</scope>
    <source>
        <strain evidence="2">DSM 18603</strain>
    </source>
</reference>
<dbReference type="OrthoDB" id="1113095at2"/>
<name>H1Y3S2_9SPHI</name>
<evidence type="ECO:0000256" key="1">
    <source>
        <dbReference type="SAM" id="SignalP"/>
    </source>
</evidence>
<dbReference type="Proteomes" id="UP000002774">
    <property type="component" value="Chromosome"/>
</dbReference>
<protein>
    <submittedName>
        <fullName evidence="2">Uncharacterized protein</fullName>
    </submittedName>
</protein>
<dbReference type="STRING" id="714943.Mucpa_6278"/>
<gene>
    <name evidence="2" type="ORF">Mucpa_6278</name>
</gene>
<evidence type="ECO:0000313" key="2">
    <source>
        <dbReference type="EMBL" id="EHQ30334.1"/>
    </source>
</evidence>
<sequence>MKKYLYLLLFALLSSIVFQGCFFEVATVGSWHNKTIDQDVRDEISALNNSLFKSIAKGNAKGVKKLMCDASVKTSGSDIDTILKVFSKYNAQSYRVLDEYYVKNLNEVSNVALASNNDNSNDYRLNFVAINKKTYVSVLVTTGLPVNFMILAIYGKYGDSWKLNILRVGDYSVMDQTAPDHYQSAINHFQSTNYIDAVDMIVVASKLADPGGDKFEYLNDNAMSAFYTDVMKEAKSVYKFPFVVDSIKSKPQIFAIGPQVVREGSPVGIFAVIKYKSHIALADTNAIKSENKALQKIIGTLFKGVDKNKPGIIYQAYNKFPTDSTDADHFTIKQVLGYTLTHSY</sequence>
<organism evidence="2 3">
    <name type="scientific">Mucilaginibacter paludis DSM 18603</name>
    <dbReference type="NCBI Taxonomy" id="714943"/>
    <lineage>
        <taxon>Bacteria</taxon>
        <taxon>Pseudomonadati</taxon>
        <taxon>Bacteroidota</taxon>
        <taxon>Sphingobacteriia</taxon>
        <taxon>Sphingobacteriales</taxon>
        <taxon>Sphingobacteriaceae</taxon>
        <taxon>Mucilaginibacter</taxon>
    </lineage>
</organism>
<keyword evidence="1" id="KW-0732">Signal</keyword>
<feature type="signal peptide" evidence="1">
    <location>
        <begin position="1"/>
        <end position="19"/>
    </location>
</feature>
<dbReference type="eggNOG" id="ENOG5032XJH">
    <property type="taxonomic scope" value="Bacteria"/>
</dbReference>
<dbReference type="AlphaFoldDB" id="H1Y3S2"/>
<evidence type="ECO:0000313" key="3">
    <source>
        <dbReference type="Proteomes" id="UP000002774"/>
    </source>
</evidence>
<feature type="chain" id="PRO_5003557419" evidence="1">
    <location>
        <begin position="20"/>
        <end position="344"/>
    </location>
</feature>
<dbReference type="HOGENOM" id="CLU_888077_0_0_10"/>
<dbReference type="RefSeq" id="WP_008511976.1">
    <property type="nucleotide sequence ID" value="NZ_CM001403.1"/>
</dbReference>
<proteinExistence type="predicted"/>